<proteinExistence type="predicted"/>
<dbReference type="Pfam" id="PF00651">
    <property type="entry name" value="BTB"/>
    <property type="match status" value="1"/>
</dbReference>
<organism evidence="3 4">
    <name type="scientific">Botrytis galanthina</name>
    <dbReference type="NCBI Taxonomy" id="278940"/>
    <lineage>
        <taxon>Eukaryota</taxon>
        <taxon>Fungi</taxon>
        <taxon>Dikarya</taxon>
        <taxon>Ascomycota</taxon>
        <taxon>Pezizomycotina</taxon>
        <taxon>Leotiomycetes</taxon>
        <taxon>Helotiales</taxon>
        <taxon>Sclerotiniaceae</taxon>
        <taxon>Botrytis</taxon>
    </lineage>
</organism>
<dbReference type="InterPro" id="IPR011333">
    <property type="entry name" value="SKP1/BTB/POZ_sf"/>
</dbReference>
<evidence type="ECO:0000313" key="4">
    <source>
        <dbReference type="Proteomes" id="UP000308671"/>
    </source>
</evidence>
<dbReference type="EMBL" id="PQXL01000013">
    <property type="protein sequence ID" value="THV55149.1"/>
    <property type="molecule type" value="Genomic_DNA"/>
</dbReference>
<dbReference type="OrthoDB" id="194443at2759"/>
<dbReference type="PROSITE" id="PS50097">
    <property type="entry name" value="BTB"/>
    <property type="match status" value="1"/>
</dbReference>
<feature type="domain" description="BTB" evidence="2">
    <location>
        <begin position="178"/>
        <end position="239"/>
    </location>
</feature>
<feature type="region of interest" description="Disordered" evidence="1">
    <location>
        <begin position="101"/>
        <end position="123"/>
    </location>
</feature>
<accession>A0A4S8RK49</accession>
<evidence type="ECO:0000256" key="1">
    <source>
        <dbReference type="SAM" id="MobiDB-lite"/>
    </source>
</evidence>
<gene>
    <name evidence="3" type="ORF">BGAL_0013g00340</name>
</gene>
<dbReference type="AlphaFoldDB" id="A0A4S8RK49"/>
<evidence type="ECO:0000259" key="2">
    <source>
        <dbReference type="PROSITE" id="PS50097"/>
    </source>
</evidence>
<comment type="caution">
    <text evidence="3">The sequence shown here is derived from an EMBL/GenBank/DDBJ whole genome shotgun (WGS) entry which is preliminary data.</text>
</comment>
<feature type="compositionally biased region" description="Polar residues" evidence="1">
    <location>
        <begin position="109"/>
        <end position="119"/>
    </location>
</feature>
<dbReference type="SUPFAM" id="SSF54695">
    <property type="entry name" value="POZ domain"/>
    <property type="match status" value="1"/>
</dbReference>
<sequence length="385" mass="41915">MKACSAQFNCTAAADSAETVNSLDLDALLVESAAMKSEASSEIKQETTDWRIDLTPVHVPRGFCSMTASSSSSIATSATTSGVKRKASPDMSDDIWAFTPRRNHPHVATPSTPSTTRSGDSALFSDSSDISIASSGTSGERIASRNPYAVNIGDTKLNAPGSRQRPTTELYIKMVVGPKVNIVVGPEKKSFELPKDLLAYYSPVFDRSFNGNFIEGQTQTMELPEDTVEDFEVLVEYAFHHGVGNKLSISENGRHAAKRCISFLKYADQYDLGDVSTLVCDALRPALIEGGASAFEPSFIEVVFSLTKDGNCLRALIADAALSFQGDDLSGYPQHLKISFRKQESEVEGFALALYHQLKKHSVGCVYRPPFNPLTMKKLIEWDKS</sequence>
<keyword evidence="4" id="KW-1185">Reference proteome</keyword>
<name>A0A4S8RK49_9HELO</name>
<dbReference type="InterPro" id="IPR000210">
    <property type="entry name" value="BTB/POZ_dom"/>
</dbReference>
<dbReference type="Gene3D" id="3.30.710.10">
    <property type="entry name" value="Potassium Channel Kv1.1, Chain A"/>
    <property type="match status" value="1"/>
</dbReference>
<evidence type="ECO:0000313" key="3">
    <source>
        <dbReference type="EMBL" id="THV55149.1"/>
    </source>
</evidence>
<protein>
    <recommendedName>
        <fullName evidence="2">BTB domain-containing protein</fullName>
    </recommendedName>
</protein>
<dbReference type="Proteomes" id="UP000308671">
    <property type="component" value="Unassembled WGS sequence"/>
</dbReference>
<reference evidence="3 4" key="1">
    <citation type="submission" date="2017-12" db="EMBL/GenBank/DDBJ databases">
        <title>Comparative genomics of Botrytis spp.</title>
        <authorList>
            <person name="Valero-Jimenez C.A."/>
            <person name="Tapia P."/>
            <person name="Veloso J."/>
            <person name="Silva-Moreno E."/>
            <person name="Staats M."/>
            <person name="Valdes J.H."/>
            <person name="Van Kan J.A.L."/>
        </authorList>
    </citation>
    <scope>NUCLEOTIDE SEQUENCE [LARGE SCALE GENOMIC DNA]</scope>
    <source>
        <strain evidence="3 4">MUCL435</strain>
    </source>
</reference>
<dbReference type="PANTHER" id="PTHR47843:SF2">
    <property type="entry name" value="BTB DOMAIN-CONTAINING PROTEIN"/>
    <property type="match status" value="1"/>
</dbReference>
<dbReference type="PANTHER" id="PTHR47843">
    <property type="entry name" value="BTB DOMAIN-CONTAINING PROTEIN-RELATED"/>
    <property type="match status" value="1"/>
</dbReference>